<protein>
    <submittedName>
        <fullName evidence="2">Uncharacterized protein</fullName>
    </submittedName>
</protein>
<comment type="caution">
    <text evidence="2">The sequence shown here is derived from an EMBL/GenBank/DDBJ whole genome shotgun (WGS) entry which is preliminary data.</text>
</comment>
<evidence type="ECO:0000256" key="1">
    <source>
        <dbReference type="SAM" id="MobiDB-lite"/>
    </source>
</evidence>
<keyword evidence="3" id="KW-1185">Reference proteome</keyword>
<feature type="region of interest" description="Disordered" evidence="1">
    <location>
        <begin position="168"/>
        <end position="193"/>
    </location>
</feature>
<dbReference type="VEuPathDB" id="VectorBase:RSAN_056731"/>
<reference evidence="2" key="1">
    <citation type="journal article" date="2020" name="Cell">
        <title>Large-Scale Comparative Analyses of Tick Genomes Elucidate Their Genetic Diversity and Vector Capacities.</title>
        <authorList>
            <consortium name="Tick Genome and Microbiome Consortium (TIGMIC)"/>
            <person name="Jia N."/>
            <person name="Wang J."/>
            <person name="Shi W."/>
            <person name="Du L."/>
            <person name="Sun Y."/>
            <person name="Zhan W."/>
            <person name="Jiang J.F."/>
            <person name="Wang Q."/>
            <person name="Zhang B."/>
            <person name="Ji P."/>
            <person name="Bell-Sakyi L."/>
            <person name="Cui X.M."/>
            <person name="Yuan T.T."/>
            <person name="Jiang B.G."/>
            <person name="Yang W.F."/>
            <person name="Lam T.T."/>
            <person name="Chang Q.C."/>
            <person name="Ding S.J."/>
            <person name="Wang X.J."/>
            <person name="Zhu J.G."/>
            <person name="Ruan X.D."/>
            <person name="Zhao L."/>
            <person name="Wei J.T."/>
            <person name="Ye R.Z."/>
            <person name="Que T.C."/>
            <person name="Du C.H."/>
            <person name="Zhou Y.H."/>
            <person name="Cheng J.X."/>
            <person name="Dai P.F."/>
            <person name="Guo W.B."/>
            <person name="Han X.H."/>
            <person name="Huang E.J."/>
            <person name="Li L.F."/>
            <person name="Wei W."/>
            <person name="Gao Y.C."/>
            <person name="Liu J.Z."/>
            <person name="Shao H.Z."/>
            <person name="Wang X."/>
            <person name="Wang C.C."/>
            <person name="Yang T.C."/>
            <person name="Huo Q.B."/>
            <person name="Li W."/>
            <person name="Chen H.Y."/>
            <person name="Chen S.E."/>
            <person name="Zhou L.G."/>
            <person name="Ni X.B."/>
            <person name="Tian J.H."/>
            <person name="Sheng Y."/>
            <person name="Liu T."/>
            <person name="Pan Y.S."/>
            <person name="Xia L.Y."/>
            <person name="Li J."/>
            <person name="Zhao F."/>
            <person name="Cao W.C."/>
        </authorList>
    </citation>
    <scope>NUCLEOTIDE SEQUENCE</scope>
    <source>
        <strain evidence="2">Rsan-2018</strain>
    </source>
</reference>
<feature type="region of interest" description="Disordered" evidence="1">
    <location>
        <begin position="1"/>
        <end position="30"/>
    </location>
</feature>
<dbReference type="EMBL" id="JABSTV010001248">
    <property type="protein sequence ID" value="KAH7969723.1"/>
    <property type="molecule type" value="Genomic_DNA"/>
</dbReference>
<reference evidence="2" key="2">
    <citation type="submission" date="2021-09" db="EMBL/GenBank/DDBJ databases">
        <authorList>
            <person name="Jia N."/>
            <person name="Wang J."/>
            <person name="Shi W."/>
            <person name="Du L."/>
            <person name="Sun Y."/>
            <person name="Zhan W."/>
            <person name="Jiang J."/>
            <person name="Wang Q."/>
            <person name="Zhang B."/>
            <person name="Ji P."/>
            <person name="Sakyi L.B."/>
            <person name="Cui X."/>
            <person name="Yuan T."/>
            <person name="Jiang B."/>
            <person name="Yang W."/>
            <person name="Lam T.T.-Y."/>
            <person name="Chang Q."/>
            <person name="Ding S."/>
            <person name="Wang X."/>
            <person name="Zhu J."/>
            <person name="Ruan X."/>
            <person name="Zhao L."/>
            <person name="Wei J."/>
            <person name="Que T."/>
            <person name="Du C."/>
            <person name="Cheng J."/>
            <person name="Dai P."/>
            <person name="Han X."/>
            <person name="Huang E."/>
            <person name="Gao Y."/>
            <person name="Liu J."/>
            <person name="Shao H."/>
            <person name="Ye R."/>
            <person name="Li L."/>
            <person name="Wei W."/>
            <person name="Wang X."/>
            <person name="Wang C."/>
            <person name="Huo Q."/>
            <person name="Li W."/>
            <person name="Guo W."/>
            <person name="Chen H."/>
            <person name="Chen S."/>
            <person name="Zhou L."/>
            <person name="Zhou L."/>
            <person name="Ni X."/>
            <person name="Tian J."/>
            <person name="Zhou Y."/>
            <person name="Sheng Y."/>
            <person name="Liu T."/>
            <person name="Pan Y."/>
            <person name="Xia L."/>
            <person name="Li J."/>
            <person name="Zhao F."/>
            <person name="Cao W."/>
        </authorList>
    </citation>
    <scope>NUCLEOTIDE SEQUENCE</scope>
    <source>
        <strain evidence="2">Rsan-2018</strain>
        <tissue evidence="2">Larvae</tissue>
    </source>
</reference>
<sequence length="193" mass="20551">MRSSGAPARALMAERRPAVEPGTPPNRDASHPATAIFTDALPAVPFTINPMEPVFHRSWPSSPATERPCPHGRHMDCPRFCRPPRGLDVASTLGVAAPTSTGRPTPRRSGAVPRTPSNGSLHRSRLFAVTIRDTIPRPPQPPPAPATVEAAVALLRSAPPDLLAQGTIPAPISVSHPNLPQQPPVDDLLDFEE</sequence>
<feature type="region of interest" description="Disordered" evidence="1">
    <location>
        <begin position="94"/>
        <end position="124"/>
    </location>
</feature>
<dbReference type="AlphaFoldDB" id="A0A9D4Q8A8"/>
<evidence type="ECO:0000313" key="3">
    <source>
        <dbReference type="Proteomes" id="UP000821837"/>
    </source>
</evidence>
<organism evidence="2 3">
    <name type="scientific">Rhipicephalus sanguineus</name>
    <name type="common">Brown dog tick</name>
    <name type="synonym">Ixodes sanguineus</name>
    <dbReference type="NCBI Taxonomy" id="34632"/>
    <lineage>
        <taxon>Eukaryota</taxon>
        <taxon>Metazoa</taxon>
        <taxon>Ecdysozoa</taxon>
        <taxon>Arthropoda</taxon>
        <taxon>Chelicerata</taxon>
        <taxon>Arachnida</taxon>
        <taxon>Acari</taxon>
        <taxon>Parasitiformes</taxon>
        <taxon>Ixodida</taxon>
        <taxon>Ixodoidea</taxon>
        <taxon>Ixodidae</taxon>
        <taxon>Rhipicephalinae</taxon>
        <taxon>Rhipicephalus</taxon>
        <taxon>Rhipicephalus</taxon>
    </lineage>
</organism>
<gene>
    <name evidence="2" type="ORF">HPB52_021691</name>
</gene>
<proteinExistence type="predicted"/>
<name>A0A9D4Q8A8_RHISA</name>
<accession>A0A9D4Q8A8</accession>
<dbReference type="Proteomes" id="UP000821837">
    <property type="component" value="Unassembled WGS sequence"/>
</dbReference>
<evidence type="ECO:0000313" key="2">
    <source>
        <dbReference type="EMBL" id="KAH7969723.1"/>
    </source>
</evidence>